<evidence type="ECO:0000256" key="7">
    <source>
        <dbReference type="SAM" id="Phobius"/>
    </source>
</evidence>
<comment type="subcellular location">
    <subcellularLocation>
        <location evidence="1">Cell membrane</location>
        <topology evidence="1">Multi-pass membrane protein</topology>
    </subcellularLocation>
</comment>
<dbReference type="InterPro" id="IPR003838">
    <property type="entry name" value="ABC3_permease_C"/>
</dbReference>
<gene>
    <name evidence="9" type="ORF">JZO70_12900</name>
</gene>
<feature type="transmembrane region" description="Helical" evidence="7">
    <location>
        <begin position="25"/>
        <end position="48"/>
    </location>
</feature>
<evidence type="ECO:0000256" key="4">
    <source>
        <dbReference type="ARBA" id="ARBA00022989"/>
    </source>
</evidence>
<feature type="transmembrane region" description="Helical" evidence="7">
    <location>
        <begin position="325"/>
        <end position="343"/>
    </location>
</feature>
<name>A0ABS3LDF5_9ENTE</name>
<evidence type="ECO:0000313" key="9">
    <source>
        <dbReference type="EMBL" id="MBO1307068.1"/>
    </source>
</evidence>
<feature type="transmembrane region" description="Helical" evidence="7">
    <location>
        <begin position="840"/>
        <end position="866"/>
    </location>
</feature>
<evidence type="ECO:0000259" key="8">
    <source>
        <dbReference type="Pfam" id="PF02687"/>
    </source>
</evidence>
<evidence type="ECO:0000256" key="6">
    <source>
        <dbReference type="ARBA" id="ARBA00038076"/>
    </source>
</evidence>
<feature type="transmembrane region" description="Helical" evidence="7">
    <location>
        <begin position="363"/>
        <end position="385"/>
    </location>
</feature>
<feature type="transmembrane region" description="Helical" evidence="7">
    <location>
        <begin position="438"/>
        <end position="458"/>
    </location>
</feature>
<organism evidence="9 10">
    <name type="scientific">Candidatus Enterococcus moelleringii</name>
    <dbReference type="NCBI Taxonomy" id="2815325"/>
    <lineage>
        <taxon>Bacteria</taxon>
        <taxon>Bacillati</taxon>
        <taxon>Bacillota</taxon>
        <taxon>Bacilli</taxon>
        <taxon>Lactobacillales</taxon>
        <taxon>Enterococcaceae</taxon>
        <taxon>Enterococcus</taxon>
    </lineage>
</organism>
<feature type="transmembrane region" description="Helical" evidence="7">
    <location>
        <begin position="746"/>
        <end position="776"/>
    </location>
</feature>
<sequence>MNVSNRKSVRQISMKSLWAAKGRNIIAILAIALTTILFTTLFTIALSINHSFQQGNFRQVGGYSHGGFKYVTEQQIDELKTDPLINEHGLRRFVGMPTEAPFNKAHVEVSYSDANQAKWMFIDPVEGHLPKEGTNEAATDLRVLNLLGVEPKIGQTFTLTFLVDGQETTETFTLSGWWNYDEAIIASHVLVPKSRTQEIFDKLQTEGKDGMTSFWVMDVMLDNGLNIEEKIDTILENHGYQGAERNQEDYIATGVNWGYTGSKALESVESIIGVIGLLLLIAVTGYLIIYNVFQIAVTGDIRFYGLLKTIGMTNRQIKRIIRMQAAVLSLIGIPFGLLIGYFIGVRLTPMILLRMNTSVTDAISASPGIFIVSALFSLATVLISCHRPGRLAAKVSPVEAVRYTDQTGKSKKLRKATKGASLSKMAWANLGRNRRKTIVTILSLSLSVMLLQVTATMVNGFDMDKYLRGVATDFLVADAGYFQVGDATDWNEGMAVAEEDIEEINSREGVTAGGRTYGHVTEAQQFVEEERYRSNYETFYDEDSLDKMVSNSDRLNGLLADRVQLYGMEKFVLDKLTILEGDIAELYTPGNRSIAAVYLVDDHNQPRQDSNWAKLGDTVTVRHTQEWEYYNPDTGEIYENQPADDSDYGKRAKSYQDIDYQVAAVVTIPSTLNYRYYGSEEFVLNAQTFIEDTGSESIMHYAFDTTKAGNPGMESFLKNYTEVDRSQYDYESKATYVENFDSMRSMFLMLGGVLCGIIGIIGVLNYANALLSSILVRRQEFAMLQSIGMTGRQLKQMLIWEGLYYMLGSILFSLILFLAVDPLLSSSLGTLFWFYTYRFTIWPIAAVVPLFTVLGIVLPLISYRYVSKRSIVERLRQTTN</sequence>
<keyword evidence="5 7" id="KW-0472">Membrane</keyword>
<keyword evidence="2" id="KW-1003">Cell membrane</keyword>
<dbReference type="InterPro" id="IPR050250">
    <property type="entry name" value="Macrolide_Exporter_MacB"/>
</dbReference>
<dbReference type="RefSeq" id="WP_207673979.1">
    <property type="nucleotide sequence ID" value="NZ_JAFREM010000018.1"/>
</dbReference>
<comment type="similarity">
    <text evidence="6">Belongs to the ABC-4 integral membrane protein family.</text>
</comment>
<evidence type="ECO:0000256" key="5">
    <source>
        <dbReference type="ARBA" id="ARBA00023136"/>
    </source>
</evidence>
<evidence type="ECO:0000256" key="1">
    <source>
        <dbReference type="ARBA" id="ARBA00004651"/>
    </source>
</evidence>
<keyword evidence="10" id="KW-1185">Reference proteome</keyword>
<dbReference type="Pfam" id="PF02687">
    <property type="entry name" value="FtsX"/>
    <property type="match status" value="2"/>
</dbReference>
<proteinExistence type="inferred from homology"/>
<dbReference type="PANTHER" id="PTHR30572">
    <property type="entry name" value="MEMBRANE COMPONENT OF TRANSPORTER-RELATED"/>
    <property type="match status" value="1"/>
</dbReference>
<dbReference type="EMBL" id="JAFREM010000018">
    <property type="protein sequence ID" value="MBO1307068.1"/>
    <property type="molecule type" value="Genomic_DNA"/>
</dbReference>
<keyword evidence="4 7" id="KW-1133">Transmembrane helix</keyword>
<accession>A0ABS3LDF5</accession>
<evidence type="ECO:0000256" key="3">
    <source>
        <dbReference type="ARBA" id="ARBA00022692"/>
    </source>
</evidence>
<protein>
    <submittedName>
        <fullName evidence="9">ABC transporter permease</fullName>
    </submittedName>
</protein>
<dbReference type="PANTHER" id="PTHR30572:SF4">
    <property type="entry name" value="ABC TRANSPORTER PERMEASE YTRF"/>
    <property type="match status" value="1"/>
</dbReference>
<evidence type="ECO:0000313" key="10">
    <source>
        <dbReference type="Proteomes" id="UP000664601"/>
    </source>
</evidence>
<feature type="domain" description="ABC3 transporter permease C-terminal" evidence="8">
    <location>
        <begin position="755"/>
        <end position="870"/>
    </location>
</feature>
<feature type="transmembrane region" description="Helical" evidence="7">
    <location>
        <begin position="797"/>
        <end position="820"/>
    </location>
</feature>
<dbReference type="Proteomes" id="UP000664601">
    <property type="component" value="Unassembled WGS sequence"/>
</dbReference>
<reference evidence="9 10" key="1">
    <citation type="submission" date="2021-03" db="EMBL/GenBank/DDBJ databases">
        <title>Enterococcal diversity collection.</title>
        <authorList>
            <person name="Gilmore M.S."/>
            <person name="Schwartzman J."/>
            <person name="Van Tyne D."/>
            <person name="Martin M."/>
            <person name="Earl A.M."/>
            <person name="Manson A.L."/>
            <person name="Straub T."/>
            <person name="Salamzade R."/>
            <person name="Saavedra J."/>
            <person name="Lebreton F."/>
            <person name="Prichula J."/>
            <person name="Schaufler K."/>
            <person name="Gaca A."/>
            <person name="Sgardioli B."/>
            <person name="Wagenaar J."/>
            <person name="Strong T."/>
        </authorList>
    </citation>
    <scope>NUCLEOTIDE SEQUENCE [LARGE SCALE GENOMIC DNA]</scope>
    <source>
        <strain evidence="9 10">669A</strain>
    </source>
</reference>
<evidence type="ECO:0000256" key="2">
    <source>
        <dbReference type="ARBA" id="ARBA00022475"/>
    </source>
</evidence>
<comment type="caution">
    <text evidence="9">The sequence shown here is derived from an EMBL/GenBank/DDBJ whole genome shotgun (WGS) entry which is preliminary data.</text>
</comment>
<keyword evidence="3 7" id="KW-0812">Transmembrane</keyword>
<feature type="domain" description="ABC3 transporter permease C-terminal" evidence="8">
    <location>
        <begin position="277"/>
        <end position="394"/>
    </location>
</feature>
<feature type="transmembrane region" description="Helical" evidence="7">
    <location>
        <begin position="271"/>
        <end position="293"/>
    </location>
</feature>